<dbReference type="EMBL" id="JBHSUA010000024">
    <property type="protein sequence ID" value="MFC6397840.1"/>
    <property type="molecule type" value="Genomic_DNA"/>
</dbReference>
<gene>
    <name evidence="2" type="ORF">ACFP57_12725</name>
</gene>
<protein>
    <submittedName>
        <fullName evidence="2">Polysaccharide deacetylase family protein</fullName>
    </submittedName>
</protein>
<dbReference type="InterPro" id="IPR050248">
    <property type="entry name" value="Polysacc_deacetylase_ArnD"/>
</dbReference>
<dbReference type="InterPro" id="IPR011330">
    <property type="entry name" value="Glyco_hydro/deAcase_b/a-brl"/>
</dbReference>
<proteinExistence type="predicted"/>
<keyword evidence="3" id="KW-1185">Reference proteome</keyword>
<feature type="domain" description="NodB homology" evidence="1">
    <location>
        <begin position="1"/>
        <end position="110"/>
    </location>
</feature>
<comment type="caution">
    <text evidence="2">The sequence shown here is derived from an EMBL/GenBank/DDBJ whole genome shotgun (WGS) entry which is preliminary data.</text>
</comment>
<dbReference type="Proteomes" id="UP001596266">
    <property type="component" value="Unassembled WGS sequence"/>
</dbReference>
<dbReference type="SUPFAM" id="SSF88713">
    <property type="entry name" value="Glycoside hydrolase/deacetylase"/>
    <property type="match status" value="1"/>
</dbReference>
<dbReference type="InterPro" id="IPR002509">
    <property type="entry name" value="NODB_dom"/>
</dbReference>
<dbReference type="Gene3D" id="3.20.20.370">
    <property type="entry name" value="Glycoside hydrolase/deacetylase"/>
    <property type="match status" value="1"/>
</dbReference>
<reference evidence="3" key="1">
    <citation type="journal article" date="2019" name="Int. J. Syst. Evol. Microbiol.">
        <title>The Global Catalogue of Microorganisms (GCM) 10K type strain sequencing project: providing services to taxonomists for standard genome sequencing and annotation.</title>
        <authorList>
            <consortium name="The Broad Institute Genomics Platform"/>
            <consortium name="The Broad Institute Genome Sequencing Center for Infectious Disease"/>
            <person name="Wu L."/>
            <person name="Ma J."/>
        </authorList>
    </citation>
    <scope>NUCLEOTIDE SEQUENCE [LARGE SCALE GENOMIC DNA]</scope>
    <source>
        <strain evidence="3">CGMCC 1.15277</strain>
    </source>
</reference>
<name>A0ABW1X5N7_9ACTN</name>
<evidence type="ECO:0000313" key="3">
    <source>
        <dbReference type="Proteomes" id="UP001596266"/>
    </source>
</evidence>
<accession>A0ABW1X5N7</accession>
<evidence type="ECO:0000313" key="2">
    <source>
        <dbReference type="EMBL" id="MFC6397840.1"/>
    </source>
</evidence>
<dbReference type="PANTHER" id="PTHR10587">
    <property type="entry name" value="GLYCOSYL TRANSFERASE-RELATED"/>
    <property type="match status" value="1"/>
</dbReference>
<dbReference type="RefSeq" id="WP_386769737.1">
    <property type="nucleotide sequence ID" value="NZ_BAAAKI010000025.1"/>
</dbReference>
<sequence>MVDCFTKHDLKPSVFVVGADAAAADGPDFVGRLVEYGCEIASHSYEHEPWLHLYSPEKLRDELKRTEDALQAAGAPKPRGFRAPGFAMSPDLMRALVELDYDYDCSVLATWIGPFARQYYLRTNKGLTKEERNDRKALFGSLWDAALPNKPFTWKAPCEHGTAGVQSPAVQLTEVPVTVFPLVRVPIHASYVIYLSGYSMPVAKAYIKAALAFCKATGTQPSLLLHPLDLLDGKDAPGLEFFPGMNMPLGKKQEMLDFVLDEFNNAFNLVNVAKHAESIKGIPVKERSIDLLARGREA</sequence>
<dbReference type="Pfam" id="PF01522">
    <property type="entry name" value="Polysacc_deac_1"/>
    <property type="match status" value="1"/>
</dbReference>
<evidence type="ECO:0000259" key="1">
    <source>
        <dbReference type="PROSITE" id="PS51677"/>
    </source>
</evidence>
<organism evidence="2 3">
    <name type="scientific">Luteococcus sanguinis</name>
    <dbReference type="NCBI Taxonomy" id="174038"/>
    <lineage>
        <taxon>Bacteria</taxon>
        <taxon>Bacillati</taxon>
        <taxon>Actinomycetota</taxon>
        <taxon>Actinomycetes</taxon>
        <taxon>Propionibacteriales</taxon>
        <taxon>Propionibacteriaceae</taxon>
        <taxon>Luteococcus</taxon>
    </lineage>
</organism>
<dbReference type="PROSITE" id="PS51677">
    <property type="entry name" value="NODB"/>
    <property type="match status" value="1"/>
</dbReference>